<gene>
    <name evidence="1" type="primary">GLEAN_06966</name>
    <name evidence="1" type="ORF">TcasGA2_TC006966</name>
</gene>
<organism evidence="1 2">
    <name type="scientific">Tribolium castaneum</name>
    <name type="common">Red flour beetle</name>
    <dbReference type="NCBI Taxonomy" id="7070"/>
    <lineage>
        <taxon>Eukaryota</taxon>
        <taxon>Metazoa</taxon>
        <taxon>Ecdysozoa</taxon>
        <taxon>Arthropoda</taxon>
        <taxon>Hexapoda</taxon>
        <taxon>Insecta</taxon>
        <taxon>Pterygota</taxon>
        <taxon>Neoptera</taxon>
        <taxon>Endopterygota</taxon>
        <taxon>Coleoptera</taxon>
        <taxon>Polyphaga</taxon>
        <taxon>Cucujiformia</taxon>
        <taxon>Tenebrionidae</taxon>
        <taxon>Tenebrionidae incertae sedis</taxon>
        <taxon>Tribolium</taxon>
    </lineage>
</organism>
<dbReference type="InParanoid" id="D7EL17"/>
<dbReference type="HOGENOM" id="CLU_848182_0_0_1"/>
<sequence length="328" mass="37996">MFYAKFLKTVKHSALNKKKTKSLTTPIFQYVTDEGLVMFSYKNEGHCCMQSIRRMGHTVTMFYAKFLKTVKHSALNKTKTKSLATLIIYYVIDEGLVMFSYKNEGHCCMQSIRRMGHTVTMFYAKFLKTVKHSALNKKKTKSLTTPIFQYVTDEGLVMFSYKNEGHCCMQSIRRMGHTVTMFYAKFLKTVKHSALNKTKTKSLATLIIYYVIDEGLVMFSYKNEGHCCMQSIRRMGHTVTIFYAKFLKTVKHSALNKKKTKSLATLIFYYVIDEGLVMFSYKNEGHCCMQSIRRMGHTVTMFYAKFSKTVKHSALNKKKTKSLTTPIF</sequence>
<reference evidence="1 2" key="2">
    <citation type="journal article" date="2010" name="Nucleic Acids Res.">
        <title>BeetleBase in 2010: revisions to provide comprehensive genomic information for Tribolium castaneum.</title>
        <authorList>
            <person name="Kim H.S."/>
            <person name="Murphy T."/>
            <person name="Xia J."/>
            <person name="Caragea D."/>
            <person name="Park Y."/>
            <person name="Beeman R.W."/>
            <person name="Lorenzen M.D."/>
            <person name="Butcher S."/>
            <person name="Manak J.R."/>
            <person name="Brown S.J."/>
        </authorList>
    </citation>
    <scope>NUCLEOTIDE SEQUENCE [LARGE SCALE GENOMIC DNA]</scope>
    <source>
        <strain evidence="1 2">Georgia GA2</strain>
    </source>
</reference>
<evidence type="ECO:0000313" key="1">
    <source>
        <dbReference type="EMBL" id="EFA11781.1"/>
    </source>
</evidence>
<evidence type="ECO:0000313" key="2">
    <source>
        <dbReference type="Proteomes" id="UP000007266"/>
    </source>
</evidence>
<dbReference type="eggNOG" id="ENOG502RWHP">
    <property type="taxonomic scope" value="Eukaryota"/>
</dbReference>
<name>D7EL17_TRICA</name>
<dbReference type="AlphaFoldDB" id="D7EL17"/>
<dbReference type="Proteomes" id="UP000007266">
    <property type="component" value="Unassembled WGS sequence"/>
</dbReference>
<reference evidence="1 2" key="1">
    <citation type="journal article" date="2008" name="Nature">
        <title>The genome of the model beetle and pest Tribolium castaneum.</title>
        <authorList>
            <consortium name="Tribolium Genome Sequencing Consortium"/>
            <person name="Richards S."/>
            <person name="Gibbs R.A."/>
            <person name="Weinstock G.M."/>
            <person name="Brown S.J."/>
            <person name="Denell R."/>
            <person name="Beeman R.W."/>
            <person name="Gibbs R."/>
            <person name="Beeman R.W."/>
            <person name="Brown S.J."/>
            <person name="Bucher G."/>
            <person name="Friedrich M."/>
            <person name="Grimmelikhuijzen C.J."/>
            <person name="Klingler M."/>
            <person name="Lorenzen M."/>
            <person name="Richards S."/>
            <person name="Roth S."/>
            <person name="Schroder R."/>
            <person name="Tautz D."/>
            <person name="Zdobnov E.M."/>
            <person name="Muzny D."/>
            <person name="Gibbs R.A."/>
            <person name="Weinstock G.M."/>
            <person name="Attaway T."/>
            <person name="Bell S."/>
            <person name="Buhay C.J."/>
            <person name="Chandrabose M.N."/>
            <person name="Chavez D."/>
            <person name="Clerk-Blankenburg K.P."/>
            <person name="Cree A."/>
            <person name="Dao M."/>
            <person name="Davis C."/>
            <person name="Chacko J."/>
            <person name="Dinh H."/>
            <person name="Dugan-Rocha S."/>
            <person name="Fowler G."/>
            <person name="Garner T.T."/>
            <person name="Garnes J."/>
            <person name="Gnirke A."/>
            <person name="Hawes A."/>
            <person name="Hernandez J."/>
            <person name="Hines S."/>
            <person name="Holder M."/>
            <person name="Hume J."/>
            <person name="Jhangiani S.N."/>
            <person name="Joshi V."/>
            <person name="Khan Z.M."/>
            <person name="Jackson L."/>
            <person name="Kovar C."/>
            <person name="Kowis A."/>
            <person name="Lee S."/>
            <person name="Lewis L.R."/>
            <person name="Margolis J."/>
            <person name="Morgan M."/>
            <person name="Nazareth L.V."/>
            <person name="Nguyen N."/>
            <person name="Okwuonu G."/>
            <person name="Parker D."/>
            <person name="Richards S."/>
            <person name="Ruiz S.J."/>
            <person name="Santibanez J."/>
            <person name="Savard J."/>
            <person name="Scherer S.E."/>
            <person name="Schneider B."/>
            <person name="Sodergren E."/>
            <person name="Tautz D."/>
            <person name="Vattahil S."/>
            <person name="Villasana D."/>
            <person name="White C.S."/>
            <person name="Wright R."/>
            <person name="Park Y."/>
            <person name="Beeman R.W."/>
            <person name="Lord J."/>
            <person name="Oppert B."/>
            <person name="Lorenzen M."/>
            <person name="Brown S."/>
            <person name="Wang L."/>
            <person name="Savard J."/>
            <person name="Tautz D."/>
            <person name="Richards S."/>
            <person name="Weinstock G."/>
            <person name="Gibbs R.A."/>
            <person name="Liu Y."/>
            <person name="Worley K."/>
            <person name="Weinstock G."/>
            <person name="Elsik C.G."/>
            <person name="Reese J.T."/>
            <person name="Elhaik E."/>
            <person name="Landan G."/>
            <person name="Graur D."/>
            <person name="Arensburger P."/>
            <person name="Atkinson P."/>
            <person name="Beeman R.W."/>
            <person name="Beidler J."/>
            <person name="Brown S.J."/>
            <person name="Demuth J.P."/>
            <person name="Drury D.W."/>
            <person name="Du Y.Z."/>
            <person name="Fujiwara H."/>
            <person name="Lorenzen M."/>
            <person name="Maselli V."/>
            <person name="Osanai M."/>
            <person name="Park Y."/>
            <person name="Robertson H.M."/>
            <person name="Tu Z."/>
            <person name="Wang J.J."/>
            <person name="Wang S."/>
            <person name="Richards S."/>
            <person name="Song H."/>
            <person name="Zhang L."/>
            <person name="Sodergren E."/>
            <person name="Werner D."/>
            <person name="Stanke M."/>
            <person name="Morgenstern B."/>
            <person name="Solovyev V."/>
            <person name="Kosarev P."/>
            <person name="Brown G."/>
            <person name="Chen H.C."/>
            <person name="Ermolaeva O."/>
            <person name="Hlavina W."/>
            <person name="Kapustin Y."/>
            <person name="Kiryutin B."/>
            <person name="Kitts P."/>
            <person name="Maglott D."/>
            <person name="Pruitt K."/>
            <person name="Sapojnikov V."/>
            <person name="Souvorov A."/>
            <person name="Mackey A.J."/>
            <person name="Waterhouse R.M."/>
            <person name="Wyder S."/>
            <person name="Zdobnov E.M."/>
            <person name="Zdobnov E.M."/>
            <person name="Wyder S."/>
            <person name="Kriventseva E.V."/>
            <person name="Kadowaki T."/>
            <person name="Bork P."/>
            <person name="Aranda M."/>
            <person name="Bao R."/>
            <person name="Beermann A."/>
            <person name="Berns N."/>
            <person name="Bolognesi R."/>
            <person name="Bonneton F."/>
            <person name="Bopp D."/>
            <person name="Brown S.J."/>
            <person name="Bucher G."/>
            <person name="Butts T."/>
            <person name="Chaumot A."/>
            <person name="Denell R.E."/>
            <person name="Ferrier D.E."/>
            <person name="Friedrich M."/>
            <person name="Gordon C.M."/>
            <person name="Jindra M."/>
            <person name="Klingler M."/>
            <person name="Lan Q."/>
            <person name="Lattorff H.M."/>
            <person name="Laudet V."/>
            <person name="von Levetsow C."/>
            <person name="Liu Z."/>
            <person name="Lutz R."/>
            <person name="Lynch J.A."/>
            <person name="da Fonseca R.N."/>
            <person name="Posnien N."/>
            <person name="Reuter R."/>
            <person name="Roth S."/>
            <person name="Savard J."/>
            <person name="Schinko J.B."/>
            <person name="Schmitt C."/>
            <person name="Schoppmeier M."/>
            <person name="Schroder R."/>
            <person name="Shippy T.D."/>
            <person name="Simonnet F."/>
            <person name="Marques-Souza H."/>
            <person name="Tautz D."/>
            <person name="Tomoyasu Y."/>
            <person name="Trauner J."/>
            <person name="Van der Zee M."/>
            <person name="Vervoort M."/>
            <person name="Wittkopp N."/>
            <person name="Wimmer E.A."/>
            <person name="Yang X."/>
            <person name="Jones A.K."/>
            <person name="Sattelle D.B."/>
            <person name="Ebert P.R."/>
            <person name="Nelson D."/>
            <person name="Scott J.G."/>
            <person name="Beeman R.W."/>
            <person name="Muthukrishnan S."/>
            <person name="Kramer K.J."/>
            <person name="Arakane Y."/>
            <person name="Beeman R.W."/>
            <person name="Zhu Q."/>
            <person name="Hogenkamp D."/>
            <person name="Dixit R."/>
            <person name="Oppert B."/>
            <person name="Jiang H."/>
            <person name="Zou Z."/>
            <person name="Marshall J."/>
            <person name="Elpidina E."/>
            <person name="Vinokurov K."/>
            <person name="Oppert C."/>
            <person name="Zou Z."/>
            <person name="Evans J."/>
            <person name="Lu Z."/>
            <person name="Zhao P."/>
            <person name="Sumathipala N."/>
            <person name="Altincicek B."/>
            <person name="Vilcinskas A."/>
            <person name="Williams M."/>
            <person name="Hultmark D."/>
            <person name="Hetru C."/>
            <person name="Jiang H."/>
            <person name="Grimmelikhuijzen C.J."/>
            <person name="Hauser F."/>
            <person name="Cazzamali G."/>
            <person name="Williamson M."/>
            <person name="Park Y."/>
            <person name="Li B."/>
            <person name="Tanaka Y."/>
            <person name="Predel R."/>
            <person name="Neupert S."/>
            <person name="Schachtner J."/>
            <person name="Verleyen P."/>
            <person name="Raible F."/>
            <person name="Bork P."/>
            <person name="Friedrich M."/>
            <person name="Walden K.K."/>
            <person name="Robertson H.M."/>
            <person name="Angeli S."/>
            <person name="Foret S."/>
            <person name="Bucher G."/>
            <person name="Schuetz S."/>
            <person name="Maleszka R."/>
            <person name="Wimmer E.A."/>
            <person name="Beeman R.W."/>
            <person name="Lorenzen M."/>
            <person name="Tomoyasu Y."/>
            <person name="Miller S.C."/>
            <person name="Grossmann D."/>
            <person name="Bucher G."/>
        </authorList>
    </citation>
    <scope>NUCLEOTIDE SEQUENCE [LARGE SCALE GENOMIC DNA]</scope>
    <source>
        <strain evidence="1 2">Georgia GA2</strain>
    </source>
</reference>
<dbReference type="EMBL" id="KQ972183">
    <property type="protein sequence ID" value="EFA11781.1"/>
    <property type="molecule type" value="Genomic_DNA"/>
</dbReference>
<keyword evidence="2" id="KW-1185">Reference proteome</keyword>
<proteinExistence type="predicted"/>
<accession>D7EL17</accession>
<protein>
    <submittedName>
        <fullName evidence="1">Uncharacterized protein</fullName>
    </submittedName>
</protein>